<keyword evidence="5 7" id="KW-1133">Transmembrane helix</keyword>
<comment type="similarity">
    <text evidence="7">Belongs to the binding-protein-dependent transport system permease family.</text>
</comment>
<sequence length="379" mass="40350">MNEQTTRRGRIRIDGLEEHLSSDRADGDRTDADRPGDHRDASDRQMAAANTRPSATSASTGRSTLTPRDGTSARTVHSRSRLEESWRRFRSNRTALFGLAIVAVLSAVAIVARPVEFSTMGYTITLQPFSLAPYDPNELSVGPPNAGPSLAHPFGTDWAGRDLFSRVLVGGRYSLSIGALAVALALCVGIPLGAIAGYVGGWLDEAIMRIVDMLYAFPFLVLAIAIVAIVGQGYWNVVFALVVTGWLTYARLLRGEVLSIVETDYVAASRALGTPHRTILARHVVPNAVAPVIVQATLNVGSVVTAAAALGFLGLGLEPGTAEWGAMLAQGRSALLRGNWHVTVFPGAAIFLFVLAINLVGDGLTDALGSRDGRERRGR</sequence>
<dbReference type="GO" id="GO:0005886">
    <property type="term" value="C:plasma membrane"/>
    <property type="evidence" value="ECO:0007669"/>
    <property type="project" value="UniProtKB-SubCell"/>
</dbReference>
<evidence type="ECO:0000256" key="1">
    <source>
        <dbReference type="ARBA" id="ARBA00004651"/>
    </source>
</evidence>
<dbReference type="InterPro" id="IPR000515">
    <property type="entry name" value="MetI-like"/>
</dbReference>
<protein>
    <submittedName>
        <fullName evidence="10">ABC transporter permease</fullName>
    </submittedName>
</protein>
<reference evidence="10 11" key="1">
    <citation type="submission" date="2019-08" db="EMBL/GenBank/DDBJ databases">
        <title>Archaea genome.</title>
        <authorList>
            <person name="Kajale S."/>
            <person name="Shouche Y."/>
            <person name="Deshpande N."/>
            <person name="Sharma A."/>
        </authorList>
    </citation>
    <scope>NUCLEOTIDE SEQUENCE [LARGE SCALE GENOMIC DNA]</scope>
    <source>
        <strain evidence="10 11">ESP3B_9</strain>
    </source>
</reference>
<dbReference type="AlphaFoldDB" id="A0A5D5AI43"/>
<dbReference type="InterPro" id="IPR050366">
    <property type="entry name" value="BP-dependent_transpt_permease"/>
</dbReference>
<dbReference type="EMBL" id="VTAW01000018">
    <property type="protein sequence ID" value="TYT61396.1"/>
    <property type="molecule type" value="Genomic_DNA"/>
</dbReference>
<dbReference type="SUPFAM" id="SSF161098">
    <property type="entry name" value="MetI-like"/>
    <property type="match status" value="1"/>
</dbReference>
<gene>
    <name evidence="10" type="ORF">FYC77_13585</name>
</gene>
<feature type="domain" description="ABC transmembrane type-1" evidence="9">
    <location>
        <begin position="171"/>
        <end position="361"/>
    </location>
</feature>
<feature type="compositionally biased region" description="Polar residues" evidence="8">
    <location>
        <begin position="51"/>
        <end position="66"/>
    </location>
</feature>
<dbReference type="PANTHER" id="PTHR43386:SF1">
    <property type="entry name" value="D,D-DIPEPTIDE TRANSPORT SYSTEM PERMEASE PROTEIN DDPC-RELATED"/>
    <property type="match status" value="1"/>
</dbReference>
<dbReference type="Gene3D" id="1.10.3720.10">
    <property type="entry name" value="MetI-like"/>
    <property type="match status" value="1"/>
</dbReference>
<feature type="compositionally biased region" description="Basic and acidic residues" evidence="8">
    <location>
        <begin position="11"/>
        <end position="43"/>
    </location>
</feature>
<accession>A0A5D5AI43</accession>
<evidence type="ECO:0000256" key="5">
    <source>
        <dbReference type="ARBA" id="ARBA00022989"/>
    </source>
</evidence>
<keyword evidence="4 7" id="KW-0812">Transmembrane</keyword>
<evidence type="ECO:0000313" key="10">
    <source>
        <dbReference type="EMBL" id="TYT61396.1"/>
    </source>
</evidence>
<feature type="transmembrane region" description="Helical" evidence="7">
    <location>
        <begin position="94"/>
        <end position="112"/>
    </location>
</feature>
<evidence type="ECO:0000256" key="8">
    <source>
        <dbReference type="SAM" id="MobiDB-lite"/>
    </source>
</evidence>
<comment type="caution">
    <text evidence="10">The sequence shown here is derived from an EMBL/GenBank/DDBJ whole genome shotgun (WGS) entry which is preliminary data.</text>
</comment>
<keyword evidence="2 7" id="KW-0813">Transport</keyword>
<evidence type="ECO:0000256" key="2">
    <source>
        <dbReference type="ARBA" id="ARBA00022448"/>
    </source>
</evidence>
<feature type="transmembrane region" description="Helical" evidence="7">
    <location>
        <begin position="292"/>
        <end position="317"/>
    </location>
</feature>
<comment type="subcellular location">
    <subcellularLocation>
        <location evidence="1 7">Cell membrane</location>
        <topology evidence="1 7">Multi-pass membrane protein</topology>
    </subcellularLocation>
</comment>
<dbReference type="Pfam" id="PF12911">
    <property type="entry name" value="OppC_N"/>
    <property type="match status" value="1"/>
</dbReference>
<evidence type="ECO:0000313" key="11">
    <source>
        <dbReference type="Proteomes" id="UP000324104"/>
    </source>
</evidence>
<proteinExistence type="inferred from homology"/>
<keyword evidence="3" id="KW-1003">Cell membrane</keyword>
<dbReference type="Proteomes" id="UP000324104">
    <property type="component" value="Unassembled WGS sequence"/>
</dbReference>
<dbReference type="PROSITE" id="PS50928">
    <property type="entry name" value="ABC_TM1"/>
    <property type="match status" value="1"/>
</dbReference>
<dbReference type="Pfam" id="PF00528">
    <property type="entry name" value="BPD_transp_1"/>
    <property type="match status" value="1"/>
</dbReference>
<dbReference type="PANTHER" id="PTHR43386">
    <property type="entry name" value="OLIGOPEPTIDE TRANSPORT SYSTEM PERMEASE PROTEIN APPC"/>
    <property type="match status" value="1"/>
</dbReference>
<name>A0A5D5AI43_9EURY</name>
<evidence type="ECO:0000256" key="4">
    <source>
        <dbReference type="ARBA" id="ARBA00022692"/>
    </source>
</evidence>
<feature type="region of interest" description="Disordered" evidence="8">
    <location>
        <begin position="1"/>
        <end position="81"/>
    </location>
</feature>
<dbReference type="InterPro" id="IPR025966">
    <property type="entry name" value="OppC_N"/>
</dbReference>
<evidence type="ECO:0000256" key="6">
    <source>
        <dbReference type="ARBA" id="ARBA00023136"/>
    </source>
</evidence>
<keyword evidence="11" id="KW-1185">Reference proteome</keyword>
<dbReference type="InterPro" id="IPR035906">
    <property type="entry name" value="MetI-like_sf"/>
</dbReference>
<feature type="transmembrane region" description="Helical" evidence="7">
    <location>
        <begin position="173"/>
        <end position="201"/>
    </location>
</feature>
<keyword evidence="6 7" id="KW-0472">Membrane</keyword>
<evidence type="ECO:0000256" key="3">
    <source>
        <dbReference type="ARBA" id="ARBA00022475"/>
    </source>
</evidence>
<dbReference type="RefSeq" id="WP_149082042.1">
    <property type="nucleotide sequence ID" value="NZ_VTAW01000018.1"/>
</dbReference>
<dbReference type="GO" id="GO:0055085">
    <property type="term" value="P:transmembrane transport"/>
    <property type="evidence" value="ECO:0007669"/>
    <property type="project" value="InterPro"/>
</dbReference>
<dbReference type="CDD" id="cd06261">
    <property type="entry name" value="TM_PBP2"/>
    <property type="match status" value="1"/>
</dbReference>
<evidence type="ECO:0000256" key="7">
    <source>
        <dbReference type="RuleBase" id="RU363032"/>
    </source>
</evidence>
<organism evidence="10 11">
    <name type="scientific">Natrialba swarupiae</name>
    <dbReference type="NCBI Taxonomy" id="2448032"/>
    <lineage>
        <taxon>Archaea</taxon>
        <taxon>Methanobacteriati</taxon>
        <taxon>Methanobacteriota</taxon>
        <taxon>Stenosarchaea group</taxon>
        <taxon>Halobacteria</taxon>
        <taxon>Halobacteriales</taxon>
        <taxon>Natrialbaceae</taxon>
        <taxon>Natrialba</taxon>
    </lineage>
</organism>
<evidence type="ECO:0000259" key="9">
    <source>
        <dbReference type="PROSITE" id="PS50928"/>
    </source>
</evidence>
<feature type="transmembrane region" description="Helical" evidence="7">
    <location>
        <begin position="338"/>
        <end position="360"/>
    </location>
</feature>
<feature type="transmembrane region" description="Helical" evidence="7">
    <location>
        <begin position="213"/>
        <end position="235"/>
    </location>
</feature>